<dbReference type="Proteomes" id="UP000193144">
    <property type="component" value="Unassembled WGS sequence"/>
</dbReference>
<dbReference type="GO" id="GO:0009820">
    <property type="term" value="P:alkaloid metabolic process"/>
    <property type="evidence" value="ECO:0007669"/>
    <property type="project" value="InterPro"/>
</dbReference>
<accession>A0A1Y1Z813</accession>
<dbReference type="PANTHER" id="PTHR40627:SF4">
    <property type="entry name" value="PRENYLTRANSFERASE ASQH1-RELATED"/>
    <property type="match status" value="1"/>
</dbReference>
<dbReference type="EMBL" id="MCFA01000117">
    <property type="protein sequence ID" value="ORY06409.1"/>
    <property type="molecule type" value="Genomic_DNA"/>
</dbReference>
<comment type="caution">
    <text evidence="3">The sequence shown here is derived from an EMBL/GenBank/DDBJ whole genome shotgun (WGS) entry which is preliminary data.</text>
</comment>
<dbReference type="Pfam" id="PF11991">
    <property type="entry name" value="Trp_DMAT"/>
    <property type="match status" value="1"/>
</dbReference>
<keyword evidence="4" id="KW-1185">Reference proteome</keyword>
<evidence type="ECO:0000256" key="1">
    <source>
        <dbReference type="ARBA" id="ARBA00010209"/>
    </source>
</evidence>
<evidence type="ECO:0000256" key="2">
    <source>
        <dbReference type="ARBA" id="ARBA00022679"/>
    </source>
</evidence>
<comment type="similarity">
    <text evidence="1">Belongs to the tryptophan dimethylallyltransferase family.</text>
</comment>
<dbReference type="GO" id="GO:0016765">
    <property type="term" value="F:transferase activity, transferring alkyl or aryl (other than methyl) groups"/>
    <property type="evidence" value="ECO:0007669"/>
    <property type="project" value="InterPro"/>
</dbReference>
<gene>
    <name evidence="3" type="ORF">BCR34DRAFT_604253</name>
</gene>
<sequence length="150" mass="16839">MTVGGAIDPLSSTVRSELKQLWGQTLGLDPEFAETEDLKCNKHETAGVLYNFDIKPRGTSIEPKLYVPVKHLANNDYDAALGLKGFLAARGRDRYFANYMRALERSCTHRSLKDGRGIQTYIGTGIQKDGSLSLCSYLNQEVYHPNRRRT</sequence>
<name>A0A1Y1Z813_9PLEO</name>
<reference evidence="3 4" key="1">
    <citation type="submission" date="2016-07" db="EMBL/GenBank/DDBJ databases">
        <title>Pervasive Adenine N6-methylation of Active Genes in Fungi.</title>
        <authorList>
            <consortium name="DOE Joint Genome Institute"/>
            <person name="Mondo S.J."/>
            <person name="Dannebaum R.O."/>
            <person name="Kuo R.C."/>
            <person name="Labutti K."/>
            <person name="Haridas S."/>
            <person name="Kuo A."/>
            <person name="Salamov A."/>
            <person name="Ahrendt S.R."/>
            <person name="Lipzen A."/>
            <person name="Sullivan W."/>
            <person name="Andreopoulos W.B."/>
            <person name="Clum A."/>
            <person name="Lindquist E."/>
            <person name="Daum C."/>
            <person name="Ramamoorthy G.K."/>
            <person name="Gryganskyi A."/>
            <person name="Culley D."/>
            <person name="Magnuson J.K."/>
            <person name="James T.Y."/>
            <person name="O'Malley M.A."/>
            <person name="Stajich J.E."/>
            <person name="Spatafora J.W."/>
            <person name="Visel A."/>
            <person name="Grigoriev I.V."/>
        </authorList>
    </citation>
    <scope>NUCLEOTIDE SEQUENCE [LARGE SCALE GENOMIC DNA]</scope>
    <source>
        <strain evidence="3 4">CBS 115471</strain>
    </source>
</reference>
<dbReference type="PANTHER" id="PTHR40627">
    <property type="entry name" value="INDOLE PRENYLTRANSFERASE TDIB-RELATED"/>
    <property type="match status" value="1"/>
</dbReference>
<organism evidence="3 4">
    <name type="scientific">Clohesyomyces aquaticus</name>
    <dbReference type="NCBI Taxonomy" id="1231657"/>
    <lineage>
        <taxon>Eukaryota</taxon>
        <taxon>Fungi</taxon>
        <taxon>Dikarya</taxon>
        <taxon>Ascomycota</taxon>
        <taxon>Pezizomycotina</taxon>
        <taxon>Dothideomycetes</taxon>
        <taxon>Pleosporomycetidae</taxon>
        <taxon>Pleosporales</taxon>
        <taxon>Lindgomycetaceae</taxon>
        <taxon>Clohesyomyces</taxon>
    </lineage>
</organism>
<protein>
    <submittedName>
        <fullName evidence="3">Tryptophan dimethylallyltransferase-domain-containing protein</fullName>
    </submittedName>
</protein>
<evidence type="ECO:0000313" key="4">
    <source>
        <dbReference type="Proteomes" id="UP000193144"/>
    </source>
</evidence>
<dbReference type="AlphaFoldDB" id="A0A1Y1Z813"/>
<evidence type="ECO:0000313" key="3">
    <source>
        <dbReference type="EMBL" id="ORY06409.1"/>
    </source>
</evidence>
<proteinExistence type="inferred from homology"/>
<dbReference type="InterPro" id="IPR017795">
    <property type="entry name" value="ABBA_NscD-like"/>
</dbReference>
<keyword evidence="2 3" id="KW-0808">Transferase</keyword>
<dbReference type="OrthoDB" id="3354387at2759"/>